<evidence type="ECO:0000313" key="2">
    <source>
        <dbReference type="EMBL" id="KKL09564.1"/>
    </source>
</evidence>
<dbReference type="Gene3D" id="2.40.10.220">
    <property type="entry name" value="predicted glycosyltransferase like domains"/>
    <property type="match status" value="1"/>
</dbReference>
<name>A0A0F9AIX9_9ZZZZ</name>
<dbReference type="GO" id="GO:0035438">
    <property type="term" value="F:cyclic-di-GMP binding"/>
    <property type="evidence" value="ECO:0007669"/>
    <property type="project" value="InterPro"/>
</dbReference>
<dbReference type="EMBL" id="LAZR01042427">
    <property type="protein sequence ID" value="KKL09564.1"/>
    <property type="molecule type" value="Genomic_DNA"/>
</dbReference>
<dbReference type="InterPro" id="IPR009875">
    <property type="entry name" value="PilZ_domain"/>
</dbReference>
<sequence>MRLQAGEKRRSDRLATAMTAILRTAEQRFITRCSVINVSDGGVFVMTHDCPELPRGGQVYLERAVPQADDPDAPRQTTVHLCRIVRVQQMGGLVGLGLAFIERLV</sequence>
<comment type="caution">
    <text evidence="2">The sequence shown here is derived from an EMBL/GenBank/DDBJ whole genome shotgun (WGS) entry which is preliminary data.</text>
</comment>
<dbReference type="Pfam" id="PF07238">
    <property type="entry name" value="PilZ"/>
    <property type="match status" value="1"/>
</dbReference>
<gene>
    <name evidence="2" type="ORF">LCGC14_2564600</name>
</gene>
<evidence type="ECO:0000259" key="1">
    <source>
        <dbReference type="Pfam" id="PF07238"/>
    </source>
</evidence>
<feature type="domain" description="PilZ" evidence="1">
    <location>
        <begin position="7"/>
        <end position="101"/>
    </location>
</feature>
<dbReference type="SUPFAM" id="SSF141371">
    <property type="entry name" value="PilZ domain-like"/>
    <property type="match status" value="1"/>
</dbReference>
<protein>
    <recommendedName>
        <fullName evidence="1">PilZ domain-containing protein</fullName>
    </recommendedName>
</protein>
<proteinExistence type="predicted"/>
<reference evidence="2" key="1">
    <citation type="journal article" date="2015" name="Nature">
        <title>Complex archaea that bridge the gap between prokaryotes and eukaryotes.</title>
        <authorList>
            <person name="Spang A."/>
            <person name="Saw J.H."/>
            <person name="Jorgensen S.L."/>
            <person name="Zaremba-Niedzwiedzka K."/>
            <person name="Martijn J."/>
            <person name="Lind A.E."/>
            <person name="van Eijk R."/>
            <person name="Schleper C."/>
            <person name="Guy L."/>
            <person name="Ettema T.J."/>
        </authorList>
    </citation>
    <scope>NUCLEOTIDE SEQUENCE</scope>
</reference>
<dbReference type="AlphaFoldDB" id="A0A0F9AIX9"/>
<accession>A0A0F9AIX9</accession>
<organism evidence="2">
    <name type="scientific">marine sediment metagenome</name>
    <dbReference type="NCBI Taxonomy" id="412755"/>
    <lineage>
        <taxon>unclassified sequences</taxon>
        <taxon>metagenomes</taxon>
        <taxon>ecological metagenomes</taxon>
    </lineage>
</organism>